<dbReference type="AlphaFoldDB" id="A0A1S2PBS5"/>
<proteinExistence type="predicted"/>
<evidence type="ECO:0000256" key="1">
    <source>
        <dbReference type="SAM" id="MobiDB-lite"/>
    </source>
</evidence>
<dbReference type="EMBL" id="MLYP01000043">
    <property type="protein sequence ID" value="OIJ90895.1"/>
    <property type="molecule type" value="Genomic_DNA"/>
</dbReference>
<dbReference type="Proteomes" id="UP000179935">
    <property type="component" value="Unassembled WGS sequence"/>
</dbReference>
<sequence>MIMRDTDNPELTAAWATVPEVATAQERHEAAVKLRRDFPRGQTPAEALAAVQDDAIATFTAAGKWPTDYAKRAAKAHADAVAWEAEALALRRLEDLTKATAEDLRDALSADVLTHLGGRLTETLEAAKDAGEILGDVTSAEQAIEAGVDVLDAWRRLTGLLGDFRNVREAQWSVLRSVAGEDERARMRLWIRDGHGEIQGVRLDHVPPHIVDVMRSQTYSIEYLVWLARSGAGYVPTSFEDLEAAVVDSTGSVVYDDAGPLVDYSPRETTIPEPPAPKPTGAERTPVLSY</sequence>
<evidence type="ECO:0000313" key="2">
    <source>
        <dbReference type="EMBL" id="OIJ90895.1"/>
    </source>
</evidence>
<protein>
    <submittedName>
        <fullName evidence="2">Uncharacterized protein</fullName>
    </submittedName>
</protein>
<reference evidence="2 3" key="1">
    <citation type="submission" date="2016-10" db="EMBL/GenBank/DDBJ databases">
        <title>Genome sequence of Streptomyces sp. MUSC 93.</title>
        <authorList>
            <person name="Lee L.-H."/>
            <person name="Ser H.-L."/>
            <person name="Law J.W.-F."/>
        </authorList>
    </citation>
    <scope>NUCLEOTIDE SEQUENCE [LARGE SCALE GENOMIC DNA]</scope>
    <source>
        <strain evidence="2 3">MUSC 93</strain>
    </source>
</reference>
<name>A0A1S2PBS5_9ACTN</name>
<evidence type="ECO:0000313" key="3">
    <source>
        <dbReference type="Proteomes" id="UP000179935"/>
    </source>
</evidence>
<gene>
    <name evidence="2" type="ORF">BIV24_17095</name>
</gene>
<keyword evidence="3" id="KW-1185">Reference proteome</keyword>
<comment type="caution">
    <text evidence="2">The sequence shown here is derived from an EMBL/GenBank/DDBJ whole genome shotgun (WGS) entry which is preliminary data.</text>
</comment>
<organism evidence="2 3">
    <name type="scientific">Streptomyces colonosanans</name>
    <dbReference type="NCBI Taxonomy" id="1428652"/>
    <lineage>
        <taxon>Bacteria</taxon>
        <taxon>Bacillati</taxon>
        <taxon>Actinomycetota</taxon>
        <taxon>Actinomycetes</taxon>
        <taxon>Kitasatosporales</taxon>
        <taxon>Streptomycetaceae</taxon>
        <taxon>Streptomyces</taxon>
    </lineage>
</organism>
<feature type="region of interest" description="Disordered" evidence="1">
    <location>
        <begin position="264"/>
        <end position="290"/>
    </location>
</feature>
<accession>A0A1S2PBS5</accession>